<gene>
    <name evidence="1" type="ORF">LJ655_04810</name>
</gene>
<dbReference type="EMBL" id="JAJITC010000002">
    <property type="protein sequence ID" value="MCC8401221.1"/>
    <property type="molecule type" value="Genomic_DNA"/>
</dbReference>
<organism evidence="1 2">
    <name type="scientific">Paraburkholderia translucens</name>
    <dbReference type="NCBI Taxonomy" id="2886945"/>
    <lineage>
        <taxon>Bacteria</taxon>
        <taxon>Pseudomonadati</taxon>
        <taxon>Pseudomonadota</taxon>
        <taxon>Betaproteobacteria</taxon>
        <taxon>Burkholderiales</taxon>
        <taxon>Burkholderiaceae</taxon>
        <taxon>Paraburkholderia</taxon>
    </lineage>
</organism>
<accession>A0ABS8K900</accession>
<name>A0ABS8K900_9BURK</name>
<keyword evidence="2" id="KW-1185">Reference proteome</keyword>
<reference evidence="1 2" key="1">
    <citation type="submission" date="2021-11" db="EMBL/GenBank/DDBJ databases">
        <authorList>
            <person name="Oh E.-T."/>
            <person name="Kim S.-B."/>
        </authorList>
    </citation>
    <scope>NUCLEOTIDE SEQUENCE [LARGE SCALE GENOMIC DNA]</scope>
    <source>
        <strain evidence="1 2">MMS20-SJTN17</strain>
    </source>
</reference>
<proteinExistence type="predicted"/>
<comment type="caution">
    <text evidence="1">The sequence shown here is derived from an EMBL/GenBank/DDBJ whole genome shotgun (WGS) entry which is preliminary data.</text>
</comment>
<dbReference type="RefSeq" id="WP_230560114.1">
    <property type="nucleotide sequence ID" value="NZ_JAJITC010000002.1"/>
</dbReference>
<sequence length="51" mass="5815">MTSTNAIVLLARKRDTLRAMLTHDLRLDGIDEACRLASDRNSDFIKVQMHT</sequence>
<evidence type="ECO:0000313" key="2">
    <source>
        <dbReference type="Proteomes" id="UP001430614"/>
    </source>
</evidence>
<protein>
    <submittedName>
        <fullName evidence="1">Uncharacterized protein</fullName>
    </submittedName>
</protein>
<dbReference type="Proteomes" id="UP001430614">
    <property type="component" value="Unassembled WGS sequence"/>
</dbReference>
<evidence type="ECO:0000313" key="1">
    <source>
        <dbReference type="EMBL" id="MCC8401221.1"/>
    </source>
</evidence>